<accession>A0ABS8V5N8</accession>
<organism evidence="1 2">
    <name type="scientific">Datura stramonium</name>
    <name type="common">Jimsonweed</name>
    <name type="synonym">Common thornapple</name>
    <dbReference type="NCBI Taxonomy" id="4076"/>
    <lineage>
        <taxon>Eukaryota</taxon>
        <taxon>Viridiplantae</taxon>
        <taxon>Streptophyta</taxon>
        <taxon>Embryophyta</taxon>
        <taxon>Tracheophyta</taxon>
        <taxon>Spermatophyta</taxon>
        <taxon>Magnoliopsida</taxon>
        <taxon>eudicotyledons</taxon>
        <taxon>Gunneridae</taxon>
        <taxon>Pentapetalae</taxon>
        <taxon>asterids</taxon>
        <taxon>lamiids</taxon>
        <taxon>Solanales</taxon>
        <taxon>Solanaceae</taxon>
        <taxon>Solanoideae</taxon>
        <taxon>Datureae</taxon>
        <taxon>Datura</taxon>
    </lineage>
</organism>
<gene>
    <name evidence="1" type="ORF">HAX54_028014</name>
</gene>
<dbReference type="EMBL" id="JACEIK010003422">
    <property type="protein sequence ID" value="MCD9641671.1"/>
    <property type="molecule type" value="Genomic_DNA"/>
</dbReference>
<sequence length="50" mass="5579">ICPTFHVSQVKKKLGPYTASPTLPIVHTHSSHVILKPEVVIDRWVVPKHG</sequence>
<evidence type="ECO:0000313" key="1">
    <source>
        <dbReference type="EMBL" id="MCD9641671.1"/>
    </source>
</evidence>
<name>A0ABS8V5N8_DATST</name>
<keyword evidence="2" id="KW-1185">Reference proteome</keyword>
<protein>
    <submittedName>
        <fullName evidence="1">Uncharacterized protein</fullName>
    </submittedName>
</protein>
<feature type="non-terminal residue" evidence="1">
    <location>
        <position position="1"/>
    </location>
</feature>
<proteinExistence type="predicted"/>
<evidence type="ECO:0000313" key="2">
    <source>
        <dbReference type="Proteomes" id="UP000823775"/>
    </source>
</evidence>
<reference evidence="1 2" key="1">
    <citation type="journal article" date="2021" name="BMC Genomics">
        <title>Datura genome reveals duplications of psychoactive alkaloid biosynthetic genes and high mutation rate following tissue culture.</title>
        <authorList>
            <person name="Rajewski A."/>
            <person name="Carter-House D."/>
            <person name="Stajich J."/>
            <person name="Litt A."/>
        </authorList>
    </citation>
    <scope>NUCLEOTIDE SEQUENCE [LARGE SCALE GENOMIC DNA]</scope>
    <source>
        <strain evidence="1">AR-01</strain>
    </source>
</reference>
<comment type="caution">
    <text evidence="1">The sequence shown here is derived from an EMBL/GenBank/DDBJ whole genome shotgun (WGS) entry which is preliminary data.</text>
</comment>
<dbReference type="Proteomes" id="UP000823775">
    <property type="component" value="Unassembled WGS sequence"/>
</dbReference>